<reference evidence="2" key="1">
    <citation type="submission" date="2020-05" db="EMBL/GenBank/DDBJ databases">
        <authorList>
            <person name="Chiriac C."/>
            <person name="Salcher M."/>
            <person name="Ghai R."/>
            <person name="Kavagutti S V."/>
        </authorList>
    </citation>
    <scope>NUCLEOTIDE SEQUENCE</scope>
</reference>
<feature type="compositionally biased region" description="Basic and acidic residues" evidence="1">
    <location>
        <begin position="127"/>
        <end position="138"/>
    </location>
</feature>
<gene>
    <name evidence="2" type="ORF">UFOPK1843_00567</name>
</gene>
<evidence type="ECO:0000256" key="1">
    <source>
        <dbReference type="SAM" id="MobiDB-lite"/>
    </source>
</evidence>
<sequence>MWIFTETGFVSAVKKPQDNGLVSLRARNQESLEPIASKFEVKIVNTPRGDYPWRTFITNEQLATWLSETALNLDYSNFKSRAHKVNKSSAFINALHDVWAVMTHTEDADARPRTNPAKQGEVGPTDSELRWIEQEREG</sequence>
<organism evidence="2">
    <name type="scientific">freshwater metagenome</name>
    <dbReference type="NCBI Taxonomy" id="449393"/>
    <lineage>
        <taxon>unclassified sequences</taxon>
        <taxon>metagenomes</taxon>
        <taxon>ecological metagenomes</taxon>
    </lineage>
</organism>
<feature type="region of interest" description="Disordered" evidence="1">
    <location>
        <begin position="106"/>
        <end position="138"/>
    </location>
</feature>
<name>A0A6J6H2H8_9ZZZZ</name>
<evidence type="ECO:0000313" key="2">
    <source>
        <dbReference type="EMBL" id="CAB4606890.1"/>
    </source>
</evidence>
<dbReference type="EMBL" id="CAEZUR010000036">
    <property type="protein sequence ID" value="CAB4606890.1"/>
    <property type="molecule type" value="Genomic_DNA"/>
</dbReference>
<protein>
    <submittedName>
        <fullName evidence="2">Unannotated protein</fullName>
    </submittedName>
</protein>
<dbReference type="AlphaFoldDB" id="A0A6J6H2H8"/>
<accession>A0A6J6H2H8</accession>
<proteinExistence type="predicted"/>